<keyword evidence="2" id="KW-0812">Transmembrane</keyword>
<keyword evidence="2" id="KW-0472">Membrane</keyword>
<sequence>MTSCYFQNGREVTDKYPCNNTAVAEGKHTACCSNSLQCLTNGLCRDEQQDATRNYYWRTACTDKTFQDPACANYCPDNSRSTTLVWKCRESEKWCCNGGAIAPLEERIKQPNETCCAIDELVFKAPDPVVYTKAQSLFFTVSTMSTTTAPTTSSTPDLKTATSSTLESPPTPPPPSSNTNNNSTESSHPHSHDNDPHTTPPPPNHLAIGLGIGLGITILLSLIALIWWLRRRRSSRPPKPKNREMTRAFEASGQEISEAMSQGVSELMGSEVCLVEMHTDADSKYAQVVAMTSGRTSLSAARA</sequence>
<reference evidence="3" key="1">
    <citation type="submission" date="2023-01" db="EMBL/GenBank/DDBJ databases">
        <authorList>
            <person name="Van Ghelder C."/>
            <person name="Rancurel C."/>
        </authorList>
    </citation>
    <scope>NUCLEOTIDE SEQUENCE</scope>
    <source>
        <strain evidence="3">CNCM I-4278</strain>
    </source>
</reference>
<feature type="compositionally biased region" description="Low complexity" evidence="1">
    <location>
        <begin position="177"/>
        <end position="186"/>
    </location>
</feature>
<gene>
    <name evidence="3" type="ORF">PDIGIT_LOCUS4322</name>
</gene>
<feature type="compositionally biased region" description="Basic and acidic residues" evidence="1">
    <location>
        <begin position="187"/>
        <end position="196"/>
    </location>
</feature>
<organism evidence="3 4">
    <name type="scientific">Periconia digitata</name>
    <dbReference type="NCBI Taxonomy" id="1303443"/>
    <lineage>
        <taxon>Eukaryota</taxon>
        <taxon>Fungi</taxon>
        <taxon>Dikarya</taxon>
        <taxon>Ascomycota</taxon>
        <taxon>Pezizomycotina</taxon>
        <taxon>Dothideomycetes</taxon>
        <taxon>Pleosporomycetidae</taxon>
        <taxon>Pleosporales</taxon>
        <taxon>Massarineae</taxon>
        <taxon>Periconiaceae</taxon>
        <taxon>Periconia</taxon>
    </lineage>
</organism>
<keyword evidence="4" id="KW-1185">Reference proteome</keyword>
<proteinExistence type="predicted"/>
<dbReference type="EMBL" id="CAOQHR010000002">
    <property type="protein sequence ID" value="CAI6330855.1"/>
    <property type="molecule type" value="Genomic_DNA"/>
</dbReference>
<accession>A0A9W4XSL7</accession>
<evidence type="ECO:0000313" key="4">
    <source>
        <dbReference type="Proteomes" id="UP001152607"/>
    </source>
</evidence>
<comment type="caution">
    <text evidence="3">The sequence shown here is derived from an EMBL/GenBank/DDBJ whole genome shotgun (WGS) entry which is preliminary data.</text>
</comment>
<protein>
    <submittedName>
        <fullName evidence="3">Uncharacterized protein</fullName>
    </submittedName>
</protein>
<name>A0A9W4XSL7_9PLEO</name>
<keyword evidence="2" id="KW-1133">Transmembrane helix</keyword>
<evidence type="ECO:0000256" key="1">
    <source>
        <dbReference type="SAM" id="MobiDB-lite"/>
    </source>
</evidence>
<dbReference type="Proteomes" id="UP001152607">
    <property type="component" value="Unassembled WGS sequence"/>
</dbReference>
<evidence type="ECO:0000256" key="2">
    <source>
        <dbReference type="SAM" id="Phobius"/>
    </source>
</evidence>
<evidence type="ECO:0000313" key="3">
    <source>
        <dbReference type="EMBL" id="CAI6330855.1"/>
    </source>
</evidence>
<dbReference type="AlphaFoldDB" id="A0A9W4XSL7"/>
<dbReference type="OrthoDB" id="5215637at2759"/>
<feature type="compositionally biased region" description="Low complexity" evidence="1">
    <location>
        <begin position="146"/>
        <end position="155"/>
    </location>
</feature>
<feature type="region of interest" description="Disordered" evidence="1">
    <location>
        <begin position="146"/>
        <end position="204"/>
    </location>
</feature>
<feature type="transmembrane region" description="Helical" evidence="2">
    <location>
        <begin position="206"/>
        <end position="229"/>
    </location>
</feature>